<dbReference type="InterPro" id="IPR013783">
    <property type="entry name" value="Ig-like_fold"/>
</dbReference>
<dbReference type="InterPro" id="IPR011600">
    <property type="entry name" value="Pept_C14_caspase"/>
</dbReference>
<dbReference type="GO" id="GO:0006508">
    <property type="term" value="P:proteolysis"/>
    <property type="evidence" value="ECO:0007669"/>
    <property type="project" value="InterPro"/>
</dbReference>
<dbReference type="InterPro" id="IPR011042">
    <property type="entry name" value="6-blade_b-propeller_TolB-like"/>
</dbReference>
<evidence type="ECO:0000256" key="1">
    <source>
        <dbReference type="ARBA" id="ARBA00022574"/>
    </source>
</evidence>
<name>A0A0P6W108_9HYPH</name>
<dbReference type="Gene3D" id="2.60.40.10">
    <property type="entry name" value="Immunoglobulins"/>
    <property type="match status" value="1"/>
</dbReference>
<dbReference type="Gene3D" id="3.40.50.1460">
    <property type="match status" value="1"/>
</dbReference>
<reference evidence="5 6" key="2">
    <citation type="submission" date="2015-10" db="EMBL/GenBank/DDBJ databases">
        <title>Draft Genome Sequence of Prosthecomicrobium hirschii ATCC 27832.</title>
        <authorList>
            <person name="Daniel J."/>
            <person name="Givan S.A."/>
            <person name="Brun Y.V."/>
            <person name="Brown P.J."/>
        </authorList>
    </citation>
    <scope>NUCLEOTIDE SEQUENCE [LARGE SCALE GENOMIC DNA]</scope>
    <source>
        <strain evidence="5 6">16</strain>
    </source>
</reference>
<dbReference type="EMBL" id="LJYW01000001">
    <property type="protein sequence ID" value="KPL51807.1"/>
    <property type="molecule type" value="Genomic_DNA"/>
</dbReference>
<dbReference type="InterPro" id="IPR029030">
    <property type="entry name" value="Caspase-like_dom_sf"/>
</dbReference>
<gene>
    <name evidence="5" type="ORF">ABB55_05830</name>
</gene>
<sequence>MVAGLLLTTPEMLAQGRTAPAPTPAPIATPKAAFELRLPTGHRQPIRSVAFSPDDRRLLTVSEDAEAKLWDAESGRLIRTYRLFDRRTEVRSIHFAGPERGAMVGRGSDPYVIFFDLATGAQQGPPVRILGGPRGQQLALDARGRVLAGRYETVDGSSRFSIVDAATGTAVMPFDPGGLSVVAFAPGGGSFAHATGDAELVLTDLTGSGRSVRVSTLSNAYSILVSGDGRRAVAMNEHGRLVGVGLDGWQNDRLGTFAETRIIGLSQDGSRVLLSRRANESGRELTESIVLDLASGQPILRRICDCAAALSADGRMLAISEAVEGSSDARLALMPVDGGSSPDGASVGFGLPIAFSANGKRLVLNELVYSEQGGGRLQSRPRIVDVADPTWQALSETFGADDGFTLLPNARRLVQIDRDGRRVSHWDLTTGRRLAASVAAVDVATDAGGDLVARAETGRVVLEGAGGATGEVAVAGRVAAVKLGRTGGWLAVQRVEDAGRDESTLDLFEIRMPSRPADPIRAERRASIRLGGTNAVTSVSESRDGRMLALARSGASQDPVVLADLPAGTHRILAVPHAGLVALTPDGARLFHRPSAPTFSTQGYNDTFGTLYDAKTGQEIGRKLMVARARTGDVSVMAANGSAMVGAIDLEGASLSAPVTPILRRWDFAKQTHTDLASDFRSVRYGEAAGLVAVGGAGVSRDTIRLWAVADGRELPSVTPDIGSAVLDFRLSPDGKRLAALLAGRDAGIVLWDLERRRRLALFRVGAATVESQISVSPAFDRLALRSADGSTRLYRLPDGRPLATLVGLAGEEWASITPAGFFGASADGARQLSIVRGLDVFGIEQAQGALYRPDLVQAALAGDPKGVVAAAARRLDLDRVSDSGAAPSVGFVPGADRSAVDGDTAELELVLTDRGGGIGRIEWRVGGTVVGSDPAPAARAGETRLRRRIALAPGENRVTAIAYNAAGLIASEAAAVTVTRTVAASAPKPRLHVLAIGIDRYEVGRFRLNFAVADATGLTRALSAAGRDVYSEVNVVTVLDGQATRDGIEAAFKGLAAQVRPEDTFVFFLAGHGKTEDGEFHFLPVGFGAAGDASVTAGGIASRQWQDWFASVPALKSVLLFDACESGSMAVRGIERSTAMDRLIKATGRTIITAAAETEAANEGYRGHGIFTYAVLDGRAKADADGDGEILVTELSSYVFKTVQATSRAHFGRDQTPQMRIVGAPFAIGRPIAETADPAPAPGAAAAVEAIPAKPTHVLLRPIAALPGPGARSGAAAGAPLAAGLQVRVMESRDGWSLIARDGRRLGYVPADSLLALQ</sequence>
<dbReference type="PROSITE" id="PS50294">
    <property type="entry name" value="WD_REPEATS_REGION"/>
    <property type="match status" value="1"/>
</dbReference>
<protein>
    <recommendedName>
        <fullName evidence="4">Peptidase C14 caspase domain-containing protein</fullName>
    </recommendedName>
</protein>
<evidence type="ECO:0000256" key="3">
    <source>
        <dbReference type="PROSITE-ProRule" id="PRU00221"/>
    </source>
</evidence>
<proteinExistence type="predicted"/>
<dbReference type="Gene3D" id="2.130.10.10">
    <property type="entry name" value="YVTN repeat-like/Quinoprotein amine dehydrogenase"/>
    <property type="match status" value="2"/>
</dbReference>
<accession>A0A0P6W108</accession>
<feature type="domain" description="Peptidase C14 caspase" evidence="4">
    <location>
        <begin position="993"/>
        <end position="1220"/>
    </location>
</feature>
<dbReference type="InterPro" id="IPR015943">
    <property type="entry name" value="WD40/YVTN_repeat-like_dom_sf"/>
</dbReference>
<dbReference type="InterPro" id="IPR036322">
    <property type="entry name" value="WD40_repeat_dom_sf"/>
</dbReference>
<dbReference type="Pfam" id="PF00400">
    <property type="entry name" value="WD40"/>
    <property type="match status" value="1"/>
</dbReference>
<dbReference type="SUPFAM" id="SSF82171">
    <property type="entry name" value="DPP6 N-terminal domain-like"/>
    <property type="match status" value="2"/>
</dbReference>
<comment type="caution">
    <text evidence="5">The sequence shown here is derived from an EMBL/GenBank/DDBJ whole genome shotgun (WGS) entry which is preliminary data.</text>
</comment>
<evidence type="ECO:0000256" key="2">
    <source>
        <dbReference type="ARBA" id="ARBA00022737"/>
    </source>
</evidence>
<dbReference type="PANTHER" id="PTHR19879:SF9">
    <property type="entry name" value="TRANSCRIPTION INITIATION FACTOR TFIID SUBUNIT 5"/>
    <property type="match status" value="1"/>
</dbReference>
<dbReference type="InterPro" id="IPR001680">
    <property type="entry name" value="WD40_rpt"/>
</dbReference>
<dbReference type="GO" id="GO:0004197">
    <property type="term" value="F:cysteine-type endopeptidase activity"/>
    <property type="evidence" value="ECO:0007669"/>
    <property type="project" value="InterPro"/>
</dbReference>
<dbReference type="SMART" id="SM00320">
    <property type="entry name" value="WD40"/>
    <property type="match status" value="2"/>
</dbReference>
<keyword evidence="6" id="KW-1185">Reference proteome</keyword>
<evidence type="ECO:0000259" key="4">
    <source>
        <dbReference type="Pfam" id="PF00656"/>
    </source>
</evidence>
<keyword evidence="2" id="KW-0677">Repeat</keyword>
<dbReference type="SUPFAM" id="SSF50978">
    <property type="entry name" value="WD40 repeat-like"/>
    <property type="match status" value="1"/>
</dbReference>
<dbReference type="PROSITE" id="PS00678">
    <property type="entry name" value="WD_REPEATS_1"/>
    <property type="match status" value="1"/>
</dbReference>
<dbReference type="STRING" id="665126.ABB55_05830"/>
<dbReference type="PANTHER" id="PTHR19879">
    <property type="entry name" value="TRANSCRIPTION INITIATION FACTOR TFIID"/>
    <property type="match status" value="1"/>
</dbReference>
<feature type="repeat" description="WD" evidence="3">
    <location>
        <begin position="39"/>
        <end position="80"/>
    </location>
</feature>
<dbReference type="InterPro" id="IPR019775">
    <property type="entry name" value="WD40_repeat_CS"/>
</dbReference>
<evidence type="ECO:0000313" key="5">
    <source>
        <dbReference type="EMBL" id="KPL51807.1"/>
    </source>
</evidence>
<dbReference type="PROSITE" id="PS50082">
    <property type="entry name" value="WD_REPEATS_2"/>
    <property type="match status" value="1"/>
</dbReference>
<organism evidence="5 6">
    <name type="scientific">Prosthecodimorpha hirschii</name>
    <dbReference type="NCBI Taxonomy" id="665126"/>
    <lineage>
        <taxon>Bacteria</taxon>
        <taxon>Pseudomonadati</taxon>
        <taxon>Pseudomonadota</taxon>
        <taxon>Alphaproteobacteria</taxon>
        <taxon>Hyphomicrobiales</taxon>
        <taxon>Ancalomicrobiaceae</taxon>
        <taxon>Prosthecodimorpha</taxon>
    </lineage>
</organism>
<dbReference type="Pfam" id="PF00656">
    <property type="entry name" value="Peptidase_C14"/>
    <property type="match status" value="1"/>
</dbReference>
<dbReference type="SUPFAM" id="SSF52129">
    <property type="entry name" value="Caspase-like"/>
    <property type="match status" value="1"/>
</dbReference>
<dbReference type="Proteomes" id="UP000048984">
    <property type="component" value="Unassembled WGS sequence"/>
</dbReference>
<evidence type="ECO:0000313" key="6">
    <source>
        <dbReference type="Proteomes" id="UP000048984"/>
    </source>
</evidence>
<reference evidence="5 6" key="1">
    <citation type="submission" date="2015-09" db="EMBL/GenBank/DDBJ databases">
        <authorList>
            <person name="Jackson K.R."/>
            <person name="Lunt B.L."/>
            <person name="Fisher J.N.B."/>
            <person name="Gardner A.V."/>
            <person name="Bailey M.E."/>
            <person name="Deus L.M."/>
            <person name="Earl A.S."/>
            <person name="Gibby P.D."/>
            <person name="Hartmann K.A."/>
            <person name="Liu J.E."/>
            <person name="Manci A.M."/>
            <person name="Nielsen D.A."/>
            <person name="Solomon M.B."/>
            <person name="Breakwell D.P."/>
            <person name="Burnett S.H."/>
            <person name="Grose J.H."/>
        </authorList>
    </citation>
    <scope>NUCLEOTIDE SEQUENCE [LARGE SCALE GENOMIC DNA]</scope>
    <source>
        <strain evidence="5 6">16</strain>
    </source>
</reference>
<dbReference type="Gene3D" id="2.120.10.30">
    <property type="entry name" value="TolB, C-terminal domain"/>
    <property type="match status" value="1"/>
</dbReference>
<keyword evidence="1 3" id="KW-0853">WD repeat</keyword>